<evidence type="ECO:0000313" key="6">
    <source>
        <dbReference type="EMBL" id="KAK4353111.1"/>
    </source>
</evidence>
<gene>
    <name evidence="6" type="ORF">RND71_028629</name>
</gene>
<organism evidence="6 7">
    <name type="scientific">Anisodus tanguticus</name>
    <dbReference type="NCBI Taxonomy" id="243964"/>
    <lineage>
        <taxon>Eukaryota</taxon>
        <taxon>Viridiplantae</taxon>
        <taxon>Streptophyta</taxon>
        <taxon>Embryophyta</taxon>
        <taxon>Tracheophyta</taxon>
        <taxon>Spermatophyta</taxon>
        <taxon>Magnoliopsida</taxon>
        <taxon>eudicotyledons</taxon>
        <taxon>Gunneridae</taxon>
        <taxon>Pentapetalae</taxon>
        <taxon>asterids</taxon>
        <taxon>lamiids</taxon>
        <taxon>Solanales</taxon>
        <taxon>Solanaceae</taxon>
        <taxon>Solanoideae</taxon>
        <taxon>Hyoscyameae</taxon>
        <taxon>Anisodus</taxon>
    </lineage>
</organism>
<dbReference type="InterPro" id="IPR011905">
    <property type="entry name" value="GlrX-like_pln_2"/>
</dbReference>
<name>A0AAE1V7A1_9SOLA</name>
<evidence type="ECO:0000256" key="4">
    <source>
        <dbReference type="ARBA" id="ARBA00023284"/>
    </source>
</evidence>
<keyword evidence="4" id="KW-0676">Redox-active center</keyword>
<dbReference type="PANTHER" id="PTHR10168">
    <property type="entry name" value="GLUTAREDOXIN"/>
    <property type="match status" value="1"/>
</dbReference>
<proteinExistence type="inferred from homology"/>
<dbReference type="Gene3D" id="3.40.30.10">
    <property type="entry name" value="Glutaredoxin"/>
    <property type="match status" value="1"/>
</dbReference>
<dbReference type="InterPro" id="IPR014025">
    <property type="entry name" value="Glutaredoxin_subgr"/>
</dbReference>
<dbReference type="GO" id="GO:0005737">
    <property type="term" value="C:cytoplasm"/>
    <property type="evidence" value="ECO:0007669"/>
    <property type="project" value="UniProtKB-SubCell"/>
</dbReference>
<evidence type="ECO:0000256" key="2">
    <source>
        <dbReference type="ARBA" id="ARBA00007568"/>
    </source>
</evidence>
<evidence type="ECO:0000313" key="7">
    <source>
        <dbReference type="Proteomes" id="UP001291623"/>
    </source>
</evidence>
<dbReference type="EMBL" id="JAVYJV010000015">
    <property type="protein sequence ID" value="KAK4353111.1"/>
    <property type="molecule type" value="Genomic_DNA"/>
</dbReference>
<evidence type="ECO:0000259" key="5">
    <source>
        <dbReference type="Pfam" id="PF00462"/>
    </source>
</evidence>
<dbReference type="SUPFAM" id="SSF52833">
    <property type="entry name" value="Thioredoxin-like"/>
    <property type="match status" value="1"/>
</dbReference>
<dbReference type="AlphaFoldDB" id="A0AAE1V7A1"/>
<dbReference type="InterPro" id="IPR002109">
    <property type="entry name" value="Glutaredoxin"/>
</dbReference>
<evidence type="ECO:0000256" key="1">
    <source>
        <dbReference type="ARBA" id="ARBA00004496"/>
    </source>
</evidence>
<comment type="similarity">
    <text evidence="2">Belongs to the glutaredoxin family. CC-type subfamily.</text>
</comment>
<keyword evidence="7" id="KW-1185">Reference proteome</keyword>
<dbReference type="Pfam" id="PF00462">
    <property type="entry name" value="Glutaredoxin"/>
    <property type="match status" value="1"/>
</dbReference>
<comment type="caution">
    <text evidence="6">The sequence shown here is derived from an EMBL/GenBank/DDBJ whole genome shotgun (WGS) entry which is preliminary data.</text>
</comment>
<accession>A0AAE1V7A1</accession>
<dbReference type="CDD" id="cd03419">
    <property type="entry name" value="GRX_GRXh_1_2_like"/>
    <property type="match status" value="1"/>
</dbReference>
<sequence>MVKLELSRYLFSTSSLDTNVSSNIKLWDKLFQGGKCLNNMDMVMKLGAESPVVIFSKSTCCISHSIETLIRGFGANPLVYELDKLSNGKQMEKALVELLGCKSSVPAVFIGEEFVGGSNEIMSLNVRGKLKNLLLKANAIWI</sequence>
<dbReference type="PRINTS" id="PR00160">
    <property type="entry name" value="GLUTAREDOXIN"/>
</dbReference>
<evidence type="ECO:0000256" key="3">
    <source>
        <dbReference type="ARBA" id="ARBA00022490"/>
    </source>
</evidence>
<dbReference type="InterPro" id="IPR036249">
    <property type="entry name" value="Thioredoxin-like_sf"/>
</dbReference>
<feature type="domain" description="Glutaredoxin" evidence="5">
    <location>
        <begin position="52"/>
        <end position="115"/>
    </location>
</feature>
<dbReference type="Proteomes" id="UP001291623">
    <property type="component" value="Unassembled WGS sequence"/>
</dbReference>
<dbReference type="NCBIfam" id="TIGR02189">
    <property type="entry name" value="GlrX-like_plant"/>
    <property type="match status" value="1"/>
</dbReference>
<dbReference type="PROSITE" id="PS51354">
    <property type="entry name" value="GLUTAREDOXIN_2"/>
    <property type="match status" value="1"/>
</dbReference>
<protein>
    <recommendedName>
        <fullName evidence="5">Glutaredoxin domain-containing protein</fullName>
    </recommendedName>
</protein>
<keyword evidence="3" id="KW-0963">Cytoplasm</keyword>
<reference evidence="6" key="1">
    <citation type="submission" date="2023-12" db="EMBL/GenBank/DDBJ databases">
        <title>Genome assembly of Anisodus tanguticus.</title>
        <authorList>
            <person name="Wang Y.-J."/>
        </authorList>
    </citation>
    <scope>NUCLEOTIDE SEQUENCE</scope>
    <source>
        <strain evidence="6">KB-2021</strain>
        <tissue evidence="6">Leaf</tissue>
    </source>
</reference>
<comment type="subcellular location">
    <subcellularLocation>
        <location evidence="1">Cytoplasm</location>
    </subcellularLocation>
</comment>